<reference evidence="2 3" key="1">
    <citation type="journal article" date="2022" name="bioRxiv">
        <title>Genomics of Preaxostyla Flagellates Illuminates Evolutionary Transitions and the Path Towards Mitochondrial Loss.</title>
        <authorList>
            <person name="Novak L.V.F."/>
            <person name="Treitli S.C."/>
            <person name="Pyrih J."/>
            <person name="Halakuc P."/>
            <person name="Pipaliya S.V."/>
            <person name="Vacek V."/>
            <person name="Brzon O."/>
            <person name="Soukal P."/>
            <person name="Eme L."/>
            <person name="Dacks J.B."/>
            <person name="Karnkowska A."/>
            <person name="Elias M."/>
            <person name="Hampl V."/>
        </authorList>
    </citation>
    <scope>NUCLEOTIDE SEQUENCE [LARGE SCALE GENOMIC DNA]</scope>
    <source>
        <strain evidence="2">NAU3</strain>
        <tissue evidence="2">Gut</tissue>
    </source>
</reference>
<evidence type="ECO:0000313" key="3">
    <source>
        <dbReference type="Proteomes" id="UP001281761"/>
    </source>
</evidence>
<proteinExistence type="predicted"/>
<dbReference type="EMBL" id="JARBJD010000161">
    <property type="protein sequence ID" value="KAK2949174.1"/>
    <property type="molecule type" value="Genomic_DNA"/>
</dbReference>
<accession>A0ABQ9XBX7</accession>
<organism evidence="2 3">
    <name type="scientific">Blattamonas nauphoetae</name>
    <dbReference type="NCBI Taxonomy" id="2049346"/>
    <lineage>
        <taxon>Eukaryota</taxon>
        <taxon>Metamonada</taxon>
        <taxon>Preaxostyla</taxon>
        <taxon>Oxymonadida</taxon>
        <taxon>Blattamonas</taxon>
    </lineage>
</organism>
<feature type="compositionally biased region" description="Polar residues" evidence="1">
    <location>
        <begin position="122"/>
        <end position="131"/>
    </location>
</feature>
<evidence type="ECO:0000313" key="2">
    <source>
        <dbReference type="EMBL" id="KAK2949174.1"/>
    </source>
</evidence>
<feature type="region of interest" description="Disordered" evidence="1">
    <location>
        <begin position="109"/>
        <end position="131"/>
    </location>
</feature>
<dbReference type="Proteomes" id="UP001281761">
    <property type="component" value="Unassembled WGS sequence"/>
</dbReference>
<sequence>MTSCQHSRHHFVALLLSQPRRSNKCHANEHLASYAYLVFTKSPATQVSRYSWQSFFHTLLRVLRTPSPSVTVTIPNCLILRRHVNSQLETLHPVETVSHPTDQRVLVEDGESGDCSDGNHGGSLSTALWKS</sequence>
<gene>
    <name evidence="2" type="ORF">BLNAU_15900</name>
</gene>
<protein>
    <submittedName>
        <fullName evidence="2">Uncharacterized protein</fullName>
    </submittedName>
</protein>
<keyword evidence="3" id="KW-1185">Reference proteome</keyword>
<name>A0ABQ9XBX7_9EUKA</name>
<evidence type="ECO:0000256" key="1">
    <source>
        <dbReference type="SAM" id="MobiDB-lite"/>
    </source>
</evidence>
<comment type="caution">
    <text evidence="2">The sequence shown here is derived from an EMBL/GenBank/DDBJ whole genome shotgun (WGS) entry which is preliminary data.</text>
</comment>